<feature type="compositionally biased region" description="Acidic residues" evidence="1">
    <location>
        <begin position="260"/>
        <end position="274"/>
    </location>
</feature>
<proteinExistence type="predicted"/>
<dbReference type="SUPFAM" id="SSF48371">
    <property type="entry name" value="ARM repeat"/>
    <property type="match status" value="1"/>
</dbReference>
<feature type="region of interest" description="Disordered" evidence="1">
    <location>
        <begin position="232"/>
        <end position="278"/>
    </location>
</feature>
<keyword evidence="3" id="KW-1185">Reference proteome</keyword>
<accession>A0A1J4KZY7</accession>
<dbReference type="EMBL" id="MLAK01000261">
    <property type="protein sequence ID" value="OHT15165.1"/>
    <property type="molecule type" value="Genomic_DNA"/>
</dbReference>
<organism evidence="2 3">
    <name type="scientific">Tritrichomonas foetus</name>
    <dbReference type="NCBI Taxonomy" id="1144522"/>
    <lineage>
        <taxon>Eukaryota</taxon>
        <taxon>Metamonada</taxon>
        <taxon>Parabasalia</taxon>
        <taxon>Tritrichomonadida</taxon>
        <taxon>Tritrichomonadidae</taxon>
        <taxon>Tritrichomonas</taxon>
    </lineage>
</organism>
<dbReference type="Proteomes" id="UP000179807">
    <property type="component" value="Unassembled WGS sequence"/>
</dbReference>
<evidence type="ECO:0000256" key="1">
    <source>
        <dbReference type="SAM" id="MobiDB-lite"/>
    </source>
</evidence>
<evidence type="ECO:0000313" key="3">
    <source>
        <dbReference type="Proteomes" id="UP000179807"/>
    </source>
</evidence>
<sequence>MSKNDVSKVANKIIKKLKSKDDNDKLAALAYLTKVFPTPEDLSKSEYSRKIWESLRSTQFLERALRSENTQGLVFMILSVFSHFCPADDLIPFVPLLSKLIQNDYGNDASQCLIEISQRINDVSILFEYNEINRQSLEFFTRSLINAKNCKLTPAVFNARSTIFSFLSGNEDLEIRKILFILVSHLIQANDSFAIYASKSKIDLPSFLAIQRIALIELRLQLDVPTNYKELEENEKQRKKIENEEAEKTQKTMNKKTDDYEINLEGDDDDDEPVNYENIDNVDIKDLKNEKKVKFAKNDKNTNNDENLKNDQRNEKIEPIKFTQKIGPLINPDLSSASCQILEFLVSPLVNHDEELNDSEVSQYFECIDSIINETVSIFKAVVGQRDHKRPDLKCLISLFAKWLRDGPFLCESVVVLAFLKQFLSMLWWFPEESIQYIPVMQTWSESDSARPLMKAGFNELSKKMLEVADEEEKEMINELIKIVYN</sequence>
<reference evidence="2" key="1">
    <citation type="submission" date="2016-10" db="EMBL/GenBank/DDBJ databases">
        <authorList>
            <person name="Benchimol M."/>
            <person name="Almeida L.G."/>
            <person name="Vasconcelos A.T."/>
            <person name="Perreira-Neves A."/>
            <person name="Rosa I.A."/>
            <person name="Tasca T."/>
            <person name="Bogo M.R."/>
            <person name="de Souza W."/>
        </authorList>
    </citation>
    <scope>NUCLEOTIDE SEQUENCE [LARGE SCALE GENOMIC DNA]</scope>
    <source>
        <strain evidence="2">K</strain>
    </source>
</reference>
<name>A0A1J4KZY7_9EUKA</name>
<feature type="compositionally biased region" description="Basic and acidic residues" evidence="1">
    <location>
        <begin position="232"/>
        <end position="259"/>
    </location>
</feature>
<feature type="region of interest" description="Disordered" evidence="1">
    <location>
        <begin position="295"/>
        <end position="314"/>
    </location>
</feature>
<dbReference type="OrthoDB" id="10510089at2759"/>
<evidence type="ECO:0000313" key="2">
    <source>
        <dbReference type="EMBL" id="OHT15165.1"/>
    </source>
</evidence>
<dbReference type="AlphaFoldDB" id="A0A1J4KZY7"/>
<dbReference type="GeneID" id="94832456"/>
<dbReference type="InterPro" id="IPR016024">
    <property type="entry name" value="ARM-type_fold"/>
</dbReference>
<dbReference type="VEuPathDB" id="TrichDB:TRFO_14338"/>
<protein>
    <submittedName>
        <fullName evidence="2">Uncharacterized protein</fullName>
    </submittedName>
</protein>
<dbReference type="RefSeq" id="XP_068368301.1">
    <property type="nucleotide sequence ID" value="XM_068497752.1"/>
</dbReference>
<gene>
    <name evidence="2" type="ORF">TRFO_14338</name>
</gene>
<comment type="caution">
    <text evidence="2">The sequence shown here is derived from an EMBL/GenBank/DDBJ whole genome shotgun (WGS) entry which is preliminary data.</text>
</comment>